<dbReference type="PANTHER" id="PTHR46470">
    <property type="entry name" value="N-ACYLNEURAMINATE-9-PHOSPHATASE"/>
    <property type="match status" value="1"/>
</dbReference>
<evidence type="ECO:0000256" key="1">
    <source>
        <dbReference type="ARBA" id="ARBA00001946"/>
    </source>
</evidence>
<dbReference type="InterPro" id="IPR023214">
    <property type="entry name" value="HAD_sf"/>
</dbReference>
<dbReference type="EMBL" id="DWXN01000010">
    <property type="protein sequence ID" value="HJB75199.1"/>
    <property type="molecule type" value="Genomic_DNA"/>
</dbReference>
<proteinExistence type="predicted"/>
<protein>
    <submittedName>
        <fullName evidence="5">HAD family hydrolase</fullName>
    </submittedName>
</protein>
<comment type="cofactor">
    <cofactor evidence="1">
        <name>Mg(2+)</name>
        <dbReference type="ChEBI" id="CHEBI:18420"/>
    </cofactor>
</comment>
<reference evidence="5" key="2">
    <citation type="submission" date="2021-04" db="EMBL/GenBank/DDBJ databases">
        <authorList>
            <person name="Gilroy R."/>
        </authorList>
    </citation>
    <scope>NUCLEOTIDE SEQUENCE</scope>
    <source>
        <strain evidence="5">CHK188-16595</strain>
    </source>
</reference>
<keyword evidence="3 5" id="KW-0378">Hydrolase</keyword>
<dbReference type="InterPro" id="IPR036412">
    <property type="entry name" value="HAD-like_sf"/>
</dbReference>
<name>A0A9D2MJ52_9FIRM</name>
<dbReference type="GO" id="GO:0046872">
    <property type="term" value="F:metal ion binding"/>
    <property type="evidence" value="ECO:0007669"/>
    <property type="project" value="UniProtKB-KW"/>
</dbReference>
<keyword evidence="2" id="KW-0479">Metal-binding</keyword>
<dbReference type="InterPro" id="IPR051400">
    <property type="entry name" value="HAD-like_hydrolase"/>
</dbReference>
<dbReference type="NCBIfam" id="TIGR01549">
    <property type="entry name" value="HAD-SF-IA-v1"/>
    <property type="match status" value="1"/>
</dbReference>
<dbReference type="GO" id="GO:0016791">
    <property type="term" value="F:phosphatase activity"/>
    <property type="evidence" value="ECO:0007669"/>
    <property type="project" value="TreeGrafter"/>
</dbReference>
<dbReference type="SFLD" id="SFLDG01129">
    <property type="entry name" value="C1.5:_HAD__Beta-PGM__Phosphata"/>
    <property type="match status" value="1"/>
</dbReference>
<dbReference type="GO" id="GO:0044281">
    <property type="term" value="P:small molecule metabolic process"/>
    <property type="evidence" value="ECO:0007669"/>
    <property type="project" value="UniProtKB-ARBA"/>
</dbReference>
<dbReference type="Pfam" id="PF00702">
    <property type="entry name" value="Hydrolase"/>
    <property type="match status" value="1"/>
</dbReference>
<dbReference type="NCBIfam" id="TIGR01509">
    <property type="entry name" value="HAD-SF-IA-v3"/>
    <property type="match status" value="1"/>
</dbReference>
<sequence length="221" mass="24939">MIKAVLFDFDETLQDRTLAFDHYADAFLQAFFPGISKEDAQKKKQDMIDTGNGGYVNRVAWFSELITMWHWVDSPGAESLARHYDEKFGFFNVIFEDAIPLLTELRKRGIKTGVITNGPSVLQHTKMENSGLLPYMDILVVSGDLEFAKPQPEIFEYTAAKLGLKTDDCIYVGDHPVNDIQGALSAGMHALRMNWGWFKNQDLRPDVPVIASLSEVINYVS</sequence>
<accession>A0A9D2MJ52</accession>
<dbReference type="SFLD" id="SFLDS00003">
    <property type="entry name" value="Haloacid_Dehalogenase"/>
    <property type="match status" value="1"/>
</dbReference>
<comment type="caution">
    <text evidence="5">The sequence shown here is derived from an EMBL/GenBank/DDBJ whole genome shotgun (WGS) entry which is preliminary data.</text>
</comment>
<evidence type="ECO:0000256" key="3">
    <source>
        <dbReference type="ARBA" id="ARBA00022801"/>
    </source>
</evidence>
<dbReference type="PRINTS" id="PR00413">
    <property type="entry name" value="HADHALOGNASE"/>
</dbReference>
<dbReference type="PANTHER" id="PTHR46470:SF2">
    <property type="entry name" value="GLYCERALDEHYDE 3-PHOSPHATE PHOSPHATASE"/>
    <property type="match status" value="1"/>
</dbReference>
<dbReference type="Gene3D" id="1.10.150.520">
    <property type="match status" value="1"/>
</dbReference>
<dbReference type="Proteomes" id="UP000823877">
    <property type="component" value="Unassembled WGS sequence"/>
</dbReference>
<dbReference type="InterPro" id="IPR006439">
    <property type="entry name" value="HAD-SF_hydro_IA"/>
</dbReference>
<evidence type="ECO:0000313" key="6">
    <source>
        <dbReference type="Proteomes" id="UP000823877"/>
    </source>
</evidence>
<keyword evidence="4" id="KW-0460">Magnesium</keyword>
<gene>
    <name evidence="5" type="ORF">IAA37_05940</name>
</gene>
<dbReference type="Gene3D" id="3.40.50.1000">
    <property type="entry name" value="HAD superfamily/HAD-like"/>
    <property type="match status" value="1"/>
</dbReference>
<dbReference type="AlphaFoldDB" id="A0A9D2MJ52"/>
<dbReference type="SUPFAM" id="SSF56784">
    <property type="entry name" value="HAD-like"/>
    <property type="match status" value="1"/>
</dbReference>
<evidence type="ECO:0000313" key="5">
    <source>
        <dbReference type="EMBL" id="HJB75199.1"/>
    </source>
</evidence>
<reference evidence="5" key="1">
    <citation type="journal article" date="2021" name="PeerJ">
        <title>Extensive microbial diversity within the chicken gut microbiome revealed by metagenomics and culture.</title>
        <authorList>
            <person name="Gilroy R."/>
            <person name="Ravi A."/>
            <person name="Getino M."/>
            <person name="Pursley I."/>
            <person name="Horton D.L."/>
            <person name="Alikhan N.F."/>
            <person name="Baker D."/>
            <person name="Gharbi K."/>
            <person name="Hall N."/>
            <person name="Watson M."/>
            <person name="Adriaenssens E.M."/>
            <person name="Foster-Nyarko E."/>
            <person name="Jarju S."/>
            <person name="Secka A."/>
            <person name="Antonio M."/>
            <person name="Oren A."/>
            <person name="Chaudhuri R.R."/>
            <person name="La Ragione R."/>
            <person name="Hildebrand F."/>
            <person name="Pallen M.J."/>
        </authorList>
    </citation>
    <scope>NUCLEOTIDE SEQUENCE</scope>
    <source>
        <strain evidence="5">CHK188-16595</strain>
    </source>
</reference>
<evidence type="ECO:0000256" key="2">
    <source>
        <dbReference type="ARBA" id="ARBA00022723"/>
    </source>
</evidence>
<evidence type="ECO:0000256" key="4">
    <source>
        <dbReference type="ARBA" id="ARBA00022842"/>
    </source>
</evidence>
<organism evidence="5 6">
    <name type="scientific">Candidatus Eubacterium faecale</name>
    <dbReference type="NCBI Taxonomy" id="2838568"/>
    <lineage>
        <taxon>Bacteria</taxon>
        <taxon>Bacillati</taxon>
        <taxon>Bacillota</taxon>
        <taxon>Clostridia</taxon>
        <taxon>Eubacteriales</taxon>
        <taxon>Eubacteriaceae</taxon>
        <taxon>Eubacterium</taxon>
    </lineage>
</organism>